<feature type="transmembrane region" description="Helical" evidence="5">
    <location>
        <begin position="131"/>
        <end position="148"/>
    </location>
</feature>
<keyword evidence="3 5" id="KW-1133">Transmembrane helix</keyword>
<keyword evidence="8" id="KW-1185">Reference proteome</keyword>
<feature type="transmembrane region" description="Helical" evidence="5">
    <location>
        <begin position="99"/>
        <end position="119"/>
    </location>
</feature>
<evidence type="ECO:0000259" key="6">
    <source>
        <dbReference type="Pfam" id="PF03151"/>
    </source>
</evidence>
<dbReference type="SUPFAM" id="SSF103481">
    <property type="entry name" value="Multidrug resistance efflux transporter EmrE"/>
    <property type="match status" value="1"/>
</dbReference>
<dbReference type="PANTHER" id="PTHR11132">
    <property type="entry name" value="SOLUTE CARRIER FAMILY 35"/>
    <property type="match status" value="1"/>
</dbReference>
<evidence type="ECO:0000256" key="3">
    <source>
        <dbReference type="ARBA" id="ARBA00022989"/>
    </source>
</evidence>
<evidence type="ECO:0000313" key="7">
    <source>
        <dbReference type="EMBL" id="KAJ0221674.1"/>
    </source>
</evidence>
<comment type="caution">
    <text evidence="7">The sequence shown here is derived from an EMBL/GenBank/DDBJ whole genome shotgun (WGS) entry which is preliminary data.</text>
</comment>
<dbReference type="InterPro" id="IPR037185">
    <property type="entry name" value="EmrE-like"/>
</dbReference>
<keyword evidence="2 5" id="KW-0812">Transmembrane</keyword>
<evidence type="ECO:0000313" key="8">
    <source>
        <dbReference type="Proteomes" id="UP000235145"/>
    </source>
</evidence>
<dbReference type="Proteomes" id="UP000235145">
    <property type="component" value="Unassembled WGS sequence"/>
</dbReference>
<dbReference type="GO" id="GO:0016020">
    <property type="term" value="C:membrane"/>
    <property type="evidence" value="ECO:0007669"/>
    <property type="project" value="UniProtKB-SubCell"/>
</dbReference>
<organism evidence="7 8">
    <name type="scientific">Lactuca sativa</name>
    <name type="common">Garden lettuce</name>
    <dbReference type="NCBI Taxonomy" id="4236"/>
    <lineage>
        <taxon>Eukaryota</taxon>
        <taxon>Viridiplantae</taxon>
        <taxon>Streptophyta</taxon>
        <taxon>Embryophyta</taxon>
        <taxon>Tracheophyta</taxon>
        <taxon>Spermatophyta</taxon>
        <taxon>Magnoliopsida</taxon>
        <taxon>eudicotyledons</taxon>
        <taxon>Gunneridae</taxon>
        <taxon>Pentapetalae</taxon>
        <taxon>asterids</taxon>
        <taxon>campanulids</taxon>
        <taxon>Asterales</taxon>
        <taxon>Asteraceae</taxon>
        <taxon>Cichorioideae</taxon>
        <taxon>Cichorieae</taxon>
        <taxon>Lactucinae</taxon>
        <taxon>Lactuca</taxon>
    </lineage>
</organism>
<proteinExistence type="predicted"/>
<comment type="subcellular location">
    <subcellularLocation>
        <location evidence="1">Membrane</location>
        <topology evidence="1">Multi-pass membrane protein</topology>
    </subcellularLocation>
</comment>
<dbReference type="InterPro" id="IPR050186">
    <property type="entry name" value="TPT_transporter"/>
</dbReference>
<protein>
    <recommendedName>
        <fullName evidence="6">Sugar phosphate transporter domain-containing protein</fullName>
    </recommendedName>
</protein>
<evidence type="ECO:0000256" key="4">
    <source>
        <dbReference type="ARBA" id="ARBA00023136"/>
    </source>
</evidence>
<dbReference type="Pfam" id="PF03151">
    <property type="entry name" value="TPT"/>
    <property type="match status" value="1"/>
</dbReference>
<name>A0A9R1XU44_LACSA</name>
<sequence>MIPLVCVMDWILHSNHYSKEVKCSVVVVVIGVGVCTVTDVKINVEGFLCACVAVLATSLQQISIGSLQKKYSIGAFELLSKMAPIQAVSLLVFGSFIDYYVFILLSCSLAVFCSISQYLCIRHFSAISFQVLGHMKTICVLSLGWLLFDSELTFKNIMGMLVAVAGMVIYSWAVDAENSSSKITTHTKHTLTEEDLNLLKEGLEDIPIKDYELGQSK</sequence>
<dbReference type="EMBL" id="NBSK02000002">
    <property type="protein sequence ID" value="KAJ0221674.1"/>
    <property type="molecule type" value="Genomic_DNA"/>
</dbReference>
<feature type="transmembrane region" description="Helical" evidence="5">
    <location>
        <begin position="154"/>
        <end position="173"/>
    </location>
</feature>
<gene>
    <name evidence="7" type="ORF">LSAT_V11C200050690</name>
</gene>
<evidence type="ECO:0000256" key="5">
    <source>
        <dbReference type="SAM" id="Phobius"/>
    </source>
</evidence>
<keyword evidence="4 5" id="KW-0472">Membrane</keyword>
<reference evidence="7 8" key="1">
    <citation type="journal article" date="2017" name="Nat. Commun.">
        <title>Genome assembly with in vitro proximity ligation data and whole-genome triplication in lettuce.</title>
        <authorList>
            <person name="Reyes-Chin-Wo S."/>
            <person name="Wang Z."/>
            <person name="Yang X."/>
            <person name="Kozik A."/>
            <person name="Arikit S."/>
            <person name="Song C."/>
            <person name="Xia L."/>
            <person name="Froenicke L."/>
            <person name="Lavelle D.O."/>
            <person name="Truco M.J."/>
            <person name="Xia R."/>
            <person name="Zhu S."/>
            <person name="Xu C."/>
            <person name="Xu H."/>
            <person name="Xu X."/>
            <person name="Cox K."/>
            <person name="Korf I."/>
            <person name="Meyers B.C."/>
            <person name="Michelmore R.W."/>
        </authorList>
    </citation>
    <scope>NUCLEOTIDE SEQUENCE [LARGE SCALE GENOMIC DNA]</scope>
    <source>
        <strain evidence="8">cv. Salinas</strain>
        <tissue evidence="7">Seedlings</tissue>
    </source>
</reference>
<dbReference type="InterPro" id="IPR004853">
    <property type="entry name" value="Sugar_P_trans_dom"/>
</dbReference>
<accession>A0A9R1XU44</accession>
<dbReference type="AlphaFoldDB" id="A0A9R1XU44"/>
<evidence type="ECO:0000256" key="2">
    <source>
        <dbReference type="ARBA" id="ARBA00022692"/>
    </source>
</evidence>
<feature type="domain" description="Sugar phosphate transporter" evidence="6">
    <location>
        <begin position="7"/>
        <end position="171"/>
    </location>
</feature>
<evidence type="ECO:0000256" key="1">
    <source>
        <dbReference type="ARBA" id="ARBA00004141"/>
    </source>
</evidence>